<name>A0AAP2RDT3_9EURY</name>
<protein>
    <submittedName>
        <fullName evidence="2">Uncharacterized protein</fullName>
    </submittedName>
</protein>
<evidence type="ECO:0000313" key="3">
    <source>
        <dbReference type="Proteomes" id="UP001320159"/>
    </source>
</evidence>
<keyword evidence="1" id="KW-0472">Membrane</keyword>
<feature type="transmembrane region" description="Helical" evidence="1">
    <location>
        <begin position="12"/>
        <end position="30"/>
    </location>
</feature>
<comment type="caution">
    <text evidence="2">The sequence shown here is derived from an EMBL/GenBank/DDBJ whole genome shotgun (WGS) entry which is preliminary data.</text>
</comment>
<proteinExistence type="predicted"/>
<dbReference type="RefSeq" id="WP_230740993.1">
    <property type="nucleotide sequence ID" value="NZ_PGCK01000003.1"/>
</dbReference>
<reference evidence="2 3" key="1">
    <citation type="submission" date="2017-11" db="EMBL/GenBank/DDBJ databases">
        <title>Isolation and Characterization of Family Methanocellaceae Species from Potential Methane Hydrate Area Offshore Southwestern Taiwan.</title>
        <authorList>
            <person name="Zhang W.-L."/>
            <person name="Chen W.-C."/>
            <person name="Lai M.-C."/>
            <person name="Chen S.-C."/>
        </authorList>
    </citation>
    <scope>NUCLEOTIDE SEQUENCE [LARGE SCALE GENOMIC DNA]</scope>
    <source>
        <strain evidence="2 3">CWC-04</strain>
    </source>
</reference>
<keyword evidence="1" id="KW-0812">Transmembrane</keyword>
<accession>A0AAP2RDT3</accession>
<dbReference type="AlphaFoldDB" id="A0AAP2RDT3"/>
<organism evidence="2 3">
    <name type="scientific">Methanooceanicella nereidis</name>
    <dbReference type="NCBI Taxonomy" id="2052831"/>
    <lineage>
        <taxon>Archaea</taxon>
        <taxon>Methanobacteriati</taxon>
        <taxon>Methanobacteriota</taxon>
        <taxon>Stenosarchaea group</taxon>
        <taxon>Methanomicrobia</taxon>
        <taxon>Methanocellales</taxon>
        <taxon>Methanocellaceae</taxon>
        <taxon>Methanooceanicella</taxon>
    </lineage>
</organism>
<keyword evidence="3" id="KW-1185">Reference proteome</keyword>
<sequence>MDKAGKDRVRTAAVLAMFLVMIYFGYFLSLQTSLDEARKYLPDIIDDEVGRILSRLPEESRDNMGLPLPEIKYQADLHYNRIVSEGEFRSTEWILNNTDRSEKFIADIFSAELIMGMTTRASSVGGDWANAPDPVGKMANTTEIYKTDSAGRANMLARSENANYIFVPSRALYTGWRVPCSEINFTKFDDTGYFEKLYCNENVTIYRVL</sequence>
<gene>
    <name evidence="2" type="ORF">CUJ83_04320</name>
</gene>
<evidence type="ECO:0000256" key="1">
    <source>
        <dbReference type="SAM" id="Phobius"/>
    </source>
</evidence>
<keyword evidence="1" id="KW-1133">Transmembrane helix</keyword>
<dbReference type="Proteomes" id="UP001320159">
    <property type="component" value="Unassembled WGS sequence"/>
</dbReference>
<evidence type="ECO:0000313" key="2">
    <source>
        <dbReference type="EMBL" id="MCD1294220.1"/>
    </source>
</evidence>
<dbReference type="EMBL" id="PGCK01000003">
    <property type="protein sequence ID" value="MCD1294220.1"/>
    <property type="molecule type" value="Genomic_DNA"/>
</dbReference>